<keyword evidence="9" id="KW-0297">G-protein coupled receptor</keyword>
<evidence type="ECO:0000256" key="7">
    <source>
        <dbReference type="ARBA" id="ARBA00023136"/>
    </source>
</evidence>
<dbReference type="Gene3D" id="1.20.1070.10">
    <property type="entry name" value="Rhodopsin 7-helix transmembrane proteins"/>
    <property type="match status" value="1"/>
</dbReference>
<evidence type="ECO:0000256" key="1">
    <source>
        <dbReference type="ARBA" id="ARBA00004651"/>
    </source>
</evidence>
<dbReference type="GO" id="GO:0004930">
    <property type="term" value="F:G protein-coupled receptor activity"/>
    <property type="evidence" value="ECO:0007669"/>
    <property type="project" value="UniProtKB-KW"/>
</dbReference>
<evidence type="ECO:0000256" key="10">
    <source>
        <dbReference type="RuleBase" id="RU363047"/>
    </source>
</evidence>
<organism evidence="12 13">
    <name type="scientific">Chelonoidis abingdonii</name>
    <name type="common">Abingdon island giant tortoise</name>
    <name type="synonym">Testudo abingdonii</name>
    <dbReference type="NCBI Taxonomy" id="106734"/>
    <lineage>
        <taxon>Eukaryota</taxon>
        <taxon>Metazoa</taxon>
        <taxon>Chordata</taxon>
        <taxon>Craniata</taxon>
        <taxon>Vertebrata</taxon>
        <taxon>Euteleostomi</taxon>
        <taxon>Archelosauria</taxon>
        <taxon>Testudinata</taxon>
        <taxon>Testudines</taxon>
        <taxon>Cryptodira</taxon>
        <taxon>Durocryptodira</taxon>
        <taxon>Testudinoidea</taxon>
        <taxon>Testudinidae</taxon>
        <taxon>Chelonoidis</taxon>
    </lineage>
</organism>
<dbReference type="AlphaFoldDB" id="A0A8C0G1I3"/>
<name>A0A8C0G1I3_CHEAB</name>
<keyword evidence="7 10" id="KW-0472">Membrane</keyword>
<feature type="transmembrane region" description="Helical" evidence="10">
    <location>
        <begin position="114"/>
        <end position="132"/>
    </location>
</feature>
<feature type="transmembrane region" description="Helical" evidence="10">
    <location>
        <begin position="209"/>
        <end position="228"/>
    </location>
</feature>
<feature type="transmembrane region" description="Helical" evidence="10">
    <location>
        <begin position="37"/>
        <end position="60"/>
    </location>
</feature>
<feature type="domain" description="G-protein coupled receptors family 1 profile" evidence="11">
    <location>
        <begin position="53"/>
        <end position="302"/>
    </location>
</feature>
<evidence type="ECO:0000313" key="12">
    <source>
        <dbReference type="Ensembl" id="ENSCABP00000001388.1"/>
    </source>
</evidence>
<dbReference type="InterPro" id="IPR017452">
    <property type="entry name" value="GPCR_Rhodpsn_7TM"/>
</dbReference>
<dbReference type="PROSITE" id="PS50262">
    <property type="entry name" value="G_PROTEIN_RECEP_F1_2"/>
    <property type="match status" value="1"/>
</dbReference>
<dbReference type="Proteomes" id="UP000694404">
    <property type="component" value="Unplaced"/>
</dbReference>
<evidence type="ECO:0000256" key="9">
    <source>
        <dbReference type="RuleBase" id="RU000688"/>
    </source>
</evidence>
<protein>
    <recommendedName>
        <fullName evidence="10">Olfactory receptor</fullName>
    </recommendedName>
</protein>
<keyword evidence="3 10" id="KW-0716">Sensory transduction</keyword>
<evidence type="ECO:0000256" key="2">
    <source>
        <dbReference type="ARBA" id="ARBA00022475"/>
    </source>
</evidence>
<feature type="transmembrane region" description="Helical" evidence="10">
    <location>
        <begin position="287"/>
        <end position="304"/>
    </location>
</feature>
<dbReference type="CDD" id="cd15225">
    <property type="entry name" value="7tmA_OR10A-like"/>
    <property type="match status" value="1"/>
</dbReference>
<feature type="transmembrane region" description="Helical" evidence="10">
    <location>
        <begin position="153"/>
        <end position="170"/>
    </location>
</feature>
<dbReference type="GO" id="GO:0005886">
    <property type="term" value="C:plasma membrane"/>
    <property type="evidence" value="ECO:0007669"/>
    <property type="project" value="UniProtKB-SubCell"/>
</dbReference>
<dbReference type="GeneTree" id="ENSGT01140000282496"/>
<keyword evidence="8 9" id="KW-0807">Transducer</keyword>
<dbReference type="PRINTS" id="PR00245">
    <property type="entry name" value="OLFACTORYR"/>
</dbReference>
<proteinExistence type="inferred from homology"/>
<dbReference type="PROSITE" id="PS00237">
    <property type="entry name" value="G_PROTEIN_RECEP_F1_1"/>
    <property type="match status" value="1"/>
</dbReference>
<keyword evidence="6 10" id="KW-1133">Transmembrane helix</keyword>
<dbReference type="PANTHER" id="PTHR26453">
    <property type="entry name" value="OLFACTORY RECEPTOR"/>
    <property type="match status" value="1"/>
</dbReference>
<sequence>MGPGIFSQNLNETKSNQTSMAQEFILLGLSSHPEVRLTLFVAFLALYLVTLLGNLLIVLLVGSDPLLHSPMYFFLSNLSLLEVGYTSSVLPQMLAHLLAEHRDISLARCMAQMYLFLAFGITECFLLTFMSYDRYVAICLPLHYPLLMAKRGCMAMVATSWAGGFLVSAVNTVSTFQLSFCGHQEIDHFLCEMPAMVSLACAGKGQAQIVMSVSCVFTLLCPLSLIVLSYARILGTVLNIPSTAGRHKAFSTCSSHLVVVSLFFGTVISMYLRPTSSSSVGQLKTSSVFYITVTPVLNPIIYSLRNKEVICALRKMMGKDVGALPEQ</sequence>
<feature type="transmembrane region" description="Helical" evidence="10">
    <location>
        <begin position="72"/>
        <end position="94"/>
    </location>
</feature>
<dbReference type="InterPro" id="IPR000276">
    <property type="entry name" value="GPCR_Rhodpsn"/>
</dbReference>
<comment type="subcellular location">
    <subcellularLocation>
        <location evidence="1 10">Cell membrane</location>
        <topology evidence="1 10">Multi-pass membrane protein</topology>
    </subcellularLocation>
</comment>
<evidence type="ECO:0000256" key="6">
    <source>
        <dbReference type="ARBA" id="ARBA00022989"/>
    </source>
</evidence>
<evidence type="ECO:0000259" key="11">
    <source>
        <dbReference type="PROSITE" id="PS50262"/>
    </source>
</evidence>
<dbReference type="PRINTS" id="PR00237">
    <property type="entry name" value="GPCRRHODOPSN"/>
</dbReference>
<dbReference type="Pfam" id="PF13853">
    <property type="entry name" value="7tm_4"/>
    <property type="match status" value="1"/>
</dbReference>
<feature type="transmembrane region" description="Helical" evidence="10">
    <location>
        <begin position="249"/>
        <end position="272"/>
    </location>
</feature>
<comment type="similarity">
    <text evidence="9">Belongs to the G-protein coupled receptor 1 family.</text>
</comment>
<evidence type="ECO:0000256" key="8">
    <source>
        <dbReference type="ARBA" id="ARBA00023224"/>
    </source>
</evidence>
<dbReference type="InterPro" id="IPR000725">
    <property type="entry name" value="Olfact_rcpt"/>
</dbReference>
<evidence type="ECO:0000256" key="5">
    <source>
        <dbReference type="ARBA" id="ARBA00022725"/>
    </source>
</evidence>
<dbReference type="GO" id="GO:0004984">
    <property type="term" value="F:olfactory receptor activity"/>
    <property type="evidence" value="ECO:0007669"/>
    <property type="project" value="InterPro"/>
</dbReference>
<dbReference type="SUPFAM" id="SSF81321">
    <property type="entry name" value="Family A G protein-coupled receptor-like"/>
    <property type="match status" value="1"/>
</dbReference>
<reference evidence="12" key="2">
    <citation type="submission" date="2025-09" db="UniProtKB">
        <authorList>
            <consortium name="Ensembl"/>
        </authorList>
    </citation>
    <scope>IDENTIFICATION</scope>
</reference>
<dbReference type="Ensembl" id="ENSCABT00000001499.1">
    <property type="protein sequence ID" value="ENSCABP00000001388.1"/>
    <property type="gene ID" value="ENSCABG00000001145.1"/>
</dbReference>
<keyword evidence="2 10" id="KW-1003">Cell membrane</keyword>
<accession>A0A8C0G1I3</accession>
<keyword evidence="9" id="KW-0675">Receptor</keyword>
<evidence type="ECO:0000256" key="3">
    <source>
        <dbReference type="ARBA" id="ARBA00022606"/>
    </source>
</evidence>
<keyword evidence="5 10" id="KW-0552">Olfaction</keyword>
<evidence type="ECO:0000313" key="13">
    <source>
        <dbReference type="Proteomes" id="UP000694404"/>
    </source>
</evidence>
<evidence type="ECO:0000256" key="4">
    <source>
        <dbReference type="ARBA" id="ARBA00022692"/>
    </source>
</evidence>
<gene>
    <name evidence="12" type="primary">LOC116826514</name>
</gene>
<reference evidence="12" key="1">
    <citation type="submission" date="2025-08" db="UniProtKB">
        <authorList>
            <consortium name="Ensembl"/>
        </authorList>
    </citation>
    <scope>IDENTIFICATION</scope>
</reference>
<keyword evidence="13" id="KW-1185">Reference proteome</keyword>
<keyword evidence="4 9" id="KW-0812">Transmembrane</keyword>